<evidence type="ECO:0000313" key="2">
    <source>
        <dbReference type="Proteomes" id="UP000193335"/>
    </source>
</evidence>
<name>A0A1Y2JPK0_BRAJP</name>
<comment type="caution">
    <text evidence="1">The sequence shown here is derived from an EMBL/GenBank/DDBJ whole genome shotgun (WGS) entry which is preliminary data.</text>
</comment>
<accession>A0A1Y2JPK0</accession>
<dbReference type="Proteomes" id="UP000193335">
    <property type="component" value="Unassembled WGS sequence"/>
</dbReference>
<reference evidence="1 2" key="1">
    <citation type="submission" date="2017-03" db="EMBL/GenBank/DDBJ databases">
        <title>Whole genome sequences of fourteen strains of Bradyrhizobium canariense and one strain of Bradyrhizobium japonicum isolated from Lupinus (Papilionoideae: Genisteae) species in Algeria.</title>
        <authorList>
            <person name="Crovadore J."/>
            <person name="Chekireb D."/>
            <person name="Brachmann A."/>
            <person name="Chablais R."/>
            <person name="Cochard B."/>
            <person name="Lefort F."/>
        </authorList>
    </citation>
    <scope>NUCLEOTIDE SEQUENCE [LARGE SCALE GENOMIC DNA]</scope>
    <source>
        <strain evidence="1 2">UBMA197</strain>
    </source>
</reference>
<organism evidence="1 2">
    <name type="scientific">Bradyrhizobium japonicum</name>
    <dbReference type="NCBI Taxonomy" id="375"/>
    <lineage>
        <taxon>Bacteria</taxon>
        <taxon>Pseudomonadati</taxon>
        <taxon>Pseudomonadota</taxon>
        <taxon>Alphaproteobacteria</taxon>
        <taxon>Hyphomicrobiales</taxon>
        <taxon>Nitrobacteraceae</taxon>
        <taxon>Bradyrhizobium</taxon>
    </lineage>
</organism>
<evidence type="ECO:0000313" key="1">
    <source>
        <dbReference type="EMBL" id="OSJ32173.1"/>
    </source>
</evidence>
<dbReference type="EMBL" id="NAFL01000251">
    <property type="protein sequence ID" value="OSJ32173.1"/>
    <property type="molecule type" value="Genomic_DNA"/>
</dbReference>
<proteinExistence type="predicted"/>
<sequence>MKVAKALISKPDLERIALQDIRSFPGSEHIVSVEVEYEAHQAQGINSQLCVIANDGGDLDRIQYAAKVTSDRLKRRYDLRVAS</sequence>
<protein>
    <submittedName>
        <fullName evidence="1">Uncharacterized protein</fullName>
    </submittedName>
</protein>
<dbReference type="AlphaFoldDB" id="A0A1Y2JPK0"/>
<gene>
    <name evidence="1" type="ORF">BSZ19_20280</name>
</gene>